<organism evidence="2 3">
    <name type="scientific">Fusarium irregulare</name>
    <dbReference type="NCBI Taxonomy" id="2494466"/>
    <lineage>
        <taxon>Eukaryota</taxon>
        <taxon>Fungi</taxon>
        <taxon>Dikarya</taxon>
        <taxon>Ascomycota</taxon>
        <taxon>Pezizomycotina</taxon>
        <taxon>Sordariomycetes</taxon>
        <taxon>Hypocreomycetidae</taxon>
        <taxon>Hypocreales</taxon>
        <taxon>Nectriaceae</taxon>
        <taxon>Fusarium</taxon>
        <taxon>Fusarium incarnatum-equiseti species complex</taxon>
    </lineage>
</organism>
<sequence length="109" mass="11744">MCGNRAKAELLLIQAMTLDTDDRLVPSVGPSRILSPTRPPNPGHARRSSRRRNPSNPPAPGIRSPSRGRRRNPPSPPGSRIRSPSPNSPSRSPRSRSPPTPPIRSPSPG</sequence>
<feature type="compositionally biased region" description="Basic residues" evidence="1">
    <location>
        <begin position="44"/>
        <end position="53"/>
    </location>
</feature>
<protein>
    <submittedName>
        <fullName evidence="2">Uncharacterized protein</fullName>
    </submittedName>
</protein>
<gene>
    <name evidence="2" type="ORF">NW766_004529</name>
</gene>
<reference evidence="2" key="1">
    <citation type="submission" date="2022-10" db="EMBL/GenBank/DDBJ databases">
        <title>Fusarium specimens isolated from Avocado Roots.</title>
        <authorList>
            <person name="Stajich J."/>
            <person name="Roper C."/>
            <person name="Heimlech-Rivalta G."/>
        </authorList>
    </citation>
    <scope>NUCLEOTIDE SEQUENCE</scope>
    <source>
        <strain evidence="2">CF00143</strain>
    </source>
</reference>
<dbReference type="Proteomes" id="UP001152130">
    <property type="component" value="Unassembled WGS sequence"/>
</dbReference>
<proteinExistence type="predicted"/>
<name>A0A9W8PRU5_9HYPO</name>
<dbReference type="EMBL" id="JAPDHF010000006">
    <property type="protein sequence ID" value="KAJ4016336.1"/>
    <property type="molecule type" value="Genomic_DNA"/>
</dbReference>
<dbReference type="AlphaFoldDB" id="A0A9W8PRU5"/>
<comment type="caution">
    <text evidence="2">The sequence shown here is derived from an EMBL/GenBank/DDBJ whole genome shotgun (WGS) entry which is preliminary data.</text>
</comment>
<evidence type="ECO:0000256" key="1">
    <source>
        <dbReference type="SAM" id="MobiDB-lite"/>
    </source>
</evidence>
<evidence type="ECO:0000313" key="3">
    <source>
        <dbReference type="Proteomes" id="UP001152130"/>
    </source>
</evidence>
<feature type="compositionally biased region" description="Low complexity" evidence="1">
    <location>
        <begin position="78"/>
        <end position="95"/>
    </location>
</feature>
<feature type="compositionally biased region" description="Pro residues" evidence="1">
    <location>
        <begin position="96"/>
        <end position="109"/>
    </location>
</feature>
<feature type="region of interest" description="Disordered" evidence="1">
    <location>
        <begin position="19"/>
        <end position="109"/>
    </location>
</feature>
<keyword evidence="3" id="KW-1185">Reference proteome</keyword>
<evidence type="ECO:0000313" key="2">
    <source>
        <dbReference type="EMBL" id="KAJ4016336.1"/>
    </source>
</evidence>
<accession>A0A9W8PRU5</accession>